<dbReference type="RefSeq" id="WP_126295761.1">
    <property type="nucleotide sequence ID" value="NZ_CP155468.1"/>
</dbReference>
<evidence type="ECO:0000313" key="3">
    <source>
        <dbReference type="Proteomes" id="UP000276349"/>
    </source>
</evidence>
<evidence type="ECO:0000256" key="1">
    <source>
        <dbReference type="SAM" id="Phobius"/>
    </source>
</evidence>
<keyword evidence="1" id="KW-1133">Transmembrane helix</keyword>
<comment type="caution">
    <text evidence="2">The sequence shown here is derived from an EMBL/GenBank/DDBJ whole genome shotgun (WGS) entry which is preliminary data.</text>
</comment>
<name>A0A3S0KDT0_9BACI</name>
<dbReference type="OrthoDB" id="2737149at2"/>
<feature type="transmembrane region" description="Helical" evidence="1">
    <location>
        <begin position="46"/>
        <end position="71"/>
    </location>
</feature>
<sequence>MVVKASFLIIIMLSLLLSSVFRKQFKESHILNCLAMLVAMTKSTLIGLIVAIWIPDIVFSTIIAMLLSIIFVSLVTYQLSIKVFVESLSALFMGSMMGTMLSLMTTKYELVCILFFTLLYIISTITAAALLNKEKYQKLLKAIPIKVVIISIFAVLLLVISTFLDTVLFNEIESESDINHDHHNHE</sequence>
<dbReference type="Proteomes" id="UP000276349">
    <property type="component" value="Unassembled WGS sequence"/>
</dbReference>
<feature type="transmembrane region" description="Helical" evidence="1">
    <location>
        <begin position="143"/>
        <end position="164"/>
    </location>
</feature>
<feature type="transmembrane region" description="Helical" evidence="1">
    <location>
        <begin position="83"/>
        <end position="104"/>
    </location>
</feature>
<keyword evidence="1" id="KW-0812">Transmembrane</keyword>
<dbReference type="EMBL" id="RXNR01000069">
    <property type="protein sequence ID" value="RTQ89017.1"/>
    <property type="molecule type" value="Genomic_DNA"/>
</dbReference>
<feature type="transmembrane region" description="Helical" evidence="1">
    <location>
        <begin position="110"/>
        <end position="131"/>
    </location>
</feature>
<accession>A0A3S0KDT0</accession>
<reference evidence="2 3" key="1">
    <citation type="submission" date="2018-12" db="EMBL/GenBank/DDBJ databases">
        <authorList>
            <person name="Yu L."/>
        </authorList>
    </citation>
    <scope>NUCLEOTIDE SEQUENCE [LARGE SCALE GENOMIC DNA]</scope>
    <source>
        <strain evidence="2 3">S5H2222</strain>
    </source>
</reference>
<proteinExistence type="predicted"/>
<protein>
    <submittedName>
        <fullName evidence="2">Uncharacterized protein</fullName>
    </submittedName>
</protein>
<keyword evidence="3" id="KW-1185">Reference proteome</keyword>
<evidence type="ECO:0000313" key="2">
    <source>
        <dbReference type="EMBL" id="RTQ89017.1"/>
    </source>
</evidence>
<keyword evidence="1" id="KW-0472">Membrane</keyword>
<dbReference type="AlphaFoldDB" id="A0A3S0KDT0"/>
<gene>
    <name evidence="2" type="ORF">EKG35_17095</name>
</gene>
<organism evidence="2 3">
    <name type="scientific">Lysinibacillus telephonicus</name>
    <dbReference type="NCBI Taxonomy" id="1714840"/>
    <lineage>
        <taxon>Bacteria</taxon>
        <taxon>Bacillati</taxon>
        <taxon>Bacillota</taxon>
        <taxon>Bacilli</taxon>
        <taxon>Bacillales</taxon>
        <taxon>Bacillaceae</taxon>
        <taxon>Lysinibacillus</taxon>
    </lineage>
</organism>